<dbReference type="PANTHER" id="PTHR14191:SF27">
    <property type="entry name" value="MICROTUBULE ASSOCIATED SERINE_THREONINE KINASE FAMILY MEMBER 4"/>
    <property type="match status" value="1"/>
</dbReference>
<dbReference type="GO" id="GO:0043495">
    <property type="term" value="F:protein-membrane adaptor activity"/>
    <property type="evidence" value="ECO:0007669"/>
    <property type="project" value="TreeGrafter"/>
</dbReference>
<keyword evidence="4" id="KW-0418">Kinase</keyword>
<dbReference type="PANTHER" id="PTHR14191">
    <property type="entry name" value="PDZ DOMAIN CONTAINING PROTEIN"/>
    <property type="match status" value="1"/>
</dbReference>
<dbReference type="CDD" id="cd06705">
    <property type="entry name" value="PDZ_MAST"/>
    <property type="match status" value="1"/>
</dbReference>
<dbReference type="EC" id="2.7.11.1" evidence="4"/>
<dbReference type="GO" id="GO:0016324">
    <property type="term" value="C:apical plasma membrane"/>
    <property type="evidence" value="ECO:0007669"/>
    <property type="project" value="TreeGrafter"/>
</dbReference>
<dbReference type="SMART" id="SM00228">
    <property type="entry name" value="PDZ"/>
    <property type="match status" value="1"/>
</dbReference>
<gene>
    <name evidence="4" type="primary">MAST4_5</name>
    <name evidence="4" type="ORF">OS493_036089</name>
</gene>
<evidence type="ECO:0000259" key="3">
    <source>
        <dbReference type="PROSITE" id="PS50106"/>
    </source>
</evidence>
<dbReference type="Pfam" id="PF00595">
    <property type="entry name" value="PDZ"/>
    <property type="match status" value="1"/>
</dbReference>
<dbReference type="AlphaFoldDB" id="A0A9W9YLB6"/>
<evidence type="ECO:0000313" key="5">
    <source>
        <dbReference type="Proteomes" id="UP001163046"/>
    </source>
</evidence>
<evidence type="ECO:0000313" key="4">
    <source>
        <dbReference type="EMBL" id="KAJ7351674.1"/>
    </source>
</evidence>
<protein>
    <submittedName>
        <fullName evidence="4">Microtubule-associated serine/threonine-protein kinase 4</fullName>
        <ecNumber evidence="4">2.7.11.1</ecNumber>
    </submittedName>
</protein>
<dbReference type="PROSITE" id="PS50106">
    <property type="entry name" value="PDZ"/>
    <property type="match status" value="1"/>
</dbReference>
<reference evidence="4" key="1">
    <citation type="submission" date="2023-01" db="EMBL/GenBank/DDBJ databases">
        <title>Genome assembly of the deep-sea coral Lophelia pertusa.</title>
        <authorList>
            <person name="Herrera S."/>
            <person name="Cordes E."/>
        </authorList>
    </citation>
    <scope>NUCLEOTIDE SEQUENCE</scope>
    <source>
        <strain evidence="4">USNM1676648</strain>
        <tissue evidence="4">Polyp</tissue>
    </source>
</reference>
<proteinExistence type="predicted"/>
<feature type="region of interest" description="Disordered" evidence="2">
    <location>
        <begin position="64"/>
        <end position="88"/>
    </location>
</feature>
<dbReference type="EMBL" id="MU827359">
    <property type="protein sequence ID" value="KAJ7351674.1"/>
    <property type="molecule type" value="Genomic_DNA"/>
</dbReference>
<comment type="caution">
    <text evidence="4">The sequence shown here is derived from an EMBL/GenBank/DDBJ whole genome shotgun (WGS) entry which is preliminary data.</text>
</comment>
<dbReference type="GO" id="GO:0072659">
    <property type="term" value="P:protein localization to plasma membrane"/>
    <property type="evidence" value="ECO:0007669"/>
    <property type="project" value="TreeGrafter"/>
</dbReference>
<evidence type="ECO:0000256" key="1">
    <source>
        <dbReference type="ARBA" id="ARBA00022737"/>
    </source>
</evidence>
<feature type="compositionally biased region" description="Basic residues" evidence="2">
    <location>
        <begin position="238"/>
        <end position="249"/>
    </location>
</feature>
<feature type="region of interest" description="Disordered" evidence="2">
    <location>
        <begin position="213"/>
        <end position="264"/>
    </location>
</feature>
<feature type="domain" description="PDZ" evidence="3">
    <location>
        <begin position="97"/>
        <end position="185"/>
    </location>
</feature>
<dbReference type="GO" id="GO:0004674">
    <property type="term" value="F:protein serine/threonine kinase activity"/>
    <property type="evidence" value="ECO:0007669"/>
    <property type="project" value="UniProtKB-EC"/>
</dbReference>
<keyword evidence="5" id="KW-1185">Reference proteome</keyword>
<dbReference type="OrthoDB" id="10070999at2759"/>
<evidence type="ECO:0000256" key="2">
    <source>
        <dbReference type="SAM" id="MobiDB-lite"/>
    </source>
</evidence>
<sequence length="264" mass="29527">MLSLSADEESPTKPPRPALLWRLRTRHVLCETHSLPSEREDRLSAVPKLELSLSDDEYRALRHHIRSPPGSPRPQTPPRSPSSRRRAKTLSLSLRPPIIIEKGPRGYGFTLQAIRVYYGDTNYYRVHHLVSNVDHGSAAFESGLRPGDLLTHVNDESIMGLTHREVIELILGGGAKVKLSATELAKTSIKRGGRKRVLSASKQVRKKMSFRRGRKGTISPNLPTPVPETGEKPPKQKPFWKRFGRRASHSHSLSPGTVFGARAR</sequence>
<dbReference type="InterPro" id="IPR051067">
    <property type="entry name" value="NHER"/>
</dbReference>
<dbReference type="InterPro" id="IPR001478">
    <property type="entry name" value="PDZ"/>
</dbReference>
<accession>A0A9W9YLB6</accession>
<keyword evidence="4" id="KW-0808">Transferase</keyword>
<name>A0A9W9YLB6_9CNID</name>
<dbReference type="Proteomes" id="UP001163046">
    <property type="component" value="Unassembled WGS sequence"/>
</dbReference>
<dbReference type="FunFam" id="2.30.42.10:FF:000008">
    <property type="entry name" value="microtubule-associated serine/threonine-protein kinase 4 isoform X2"/>
    <property type="match status" value="1"/>
</dbReference>
<organism evidence="4 5">
    <name type="scientific">Desmophyllum pertusum</name>
    <dbReference type="NCBI Taxonomy" id="174260"/>
    <lineage>
        <taxon>Eukaryota</taxon>
        <taxon>Metazoa</taxon>
        <taxon>Cnidaria</taxon>
        <taxon>Anthozoa</taxon>
        <taxon>Hexacorallia</taxon>
        <taxon>Scleractinia</taxon>
        <taxon>Caryophylliina</taxon>
        <taxon>Caryophylliidae</taxon>
        <taxon>Desmophyllum</taxon>
    </lineage>
</organism>
<dbReference type="GO" id="GO:0005102">
    <property type="term" value="F:signaling receptor binding"/>
    <property type="evidence" value="ECO:0007669"/>
    <property type="project" value="TreeGrafter"/>
</dbReference>
<dbReference type="SUPFAM" id="SSF50156">
    <property type="entry name" value="PDZ domain-like"/>
    <property type="match status" value="1"/>
</dbReference>
<feature type="compositionally biased region" description="Pro residues" evidence="2">
    <location>
        <begin position="69"/>
        <end position="80"/>
    </location>
</feature>
<dbReference type="Gene3D" id="2.30.42.10">
    <property type="match status" value="1"/>
</dbReference>
<dbReference type="InterPro" id="IPR036034">
    <property type="entry name" value="PDZ_sf"/>
</dbReference>
<keyword evidence="1" id="KW-0677">Repeat</keyword>